<dbReference type="GO" id="GO:0004566">
    <property type="term" value="F:beta-glucuronidase activity"/>
    <property type="evidence" value="ECO:0007669"/>
    <property type="project" value="TreeGrafter"/>
</dbReference>
<proteinExistence type="inferred from homology"/>
<dbReference type="GO" id="GO:0005975">
    <property type="term" value="P:carbohydrate metabolic process"/>
    <property type="evidence" value="ECO:0007669"/>
    <property type="project" value="InterPro"/>
</dbReference>
<reference evidence="3" key="1">
    <citation type="journal article" date="2014" name="Front. Microbiol.">
        <title>High frequency of phylogenetically diverse reductive dehalogenase-homologous genes in deep subseafloor sedimentary metagenomes.</title>
        <authorList>
            <person name="Kawai M."/>
            <person name="Futagami T."/>
            <person name="Toyoda A."/>
            <person name="Takaki Y."/>
            <person name="Nishi S."/>
            <person name="Hori S."/>
            <person name="Arai W."/>
            <person name="Tsubouchi T."/>
            <person name="Morono Y."/>
            <person name="Uchiyama I."/>
            <person name="Ito T."/>
            <person name="Fujiyama A."/>
            <person name="Inagaki F."/>
            <person name="Takami H."/>
        </authorList>
    </citation>
    <scope>NUCLEOTIDE SEQUENCE</scope>
    <source>
        <strain evidence="3">Expedition CK06-06</strain>
    </source>
</reference>
<organism evidence="3">
    <name type="scientific">marine sediment metagenome</name>
    <dbReference type="NCBI Taxonomy" id="412755"/>
    <lineage>
        <taxon>unclassified sequences</taxon>
        <taxon>metagenomes</taxon>
        <taxon>ecological metagenomes</taxon>
    </lineage>
</organism>
<comment type="caution">
    <text evidence="3">The sequence shown here is derived from an EMBL/GenBank/DDBJ whole genome shotgun (WGS) entry which is preliminary data.</text>
</comment>
<protein>
    <recommendedName>
        <fullName evidence="2">Glycoside hydrolase family 2 catalytic domain-containing protein</fullName>
    </recommendedName>
</protein>
<dbReference type="InterPro" id="IPR017853">
    <property type="entry name" value="GH"/>
</dbReference>
<sequence length="66" mass="7978">EFIKKYIEVCRSKPFVVGEHIWNLCDFKTPQGILRMGSMNYKGVFTRDRRPKMAAHFLRKLWKMKD</sequence>
<feature type="domain" description="Glycoside hydrolase family 2 catalytic" evidence="2">
    <location>
        <begin position="2"/>
        <end position="63"/>
    </location>
</feature>
<dbReference type="AlphaFoldDB" id="X0YMU8"/>
<gene>
    <name evidence="3" type="ORF">S01H4_16858</name>
</gene>
<dbReference type="PANTHER" id="PTHR10066:SF67">
    <property type="entry name" value="BETA-GLUCURONIDASE"/>
    <property type="match status" value="1"/>
</dbReference>
<comment type="similarity">
    <text evidence="1">Belongs to the glycosyl hydrolase 2 family.</text>
</comment>
<evidence type="ECO:0000313" key="3">
    <source>
        <dbReference type="EMBL" id="GAG57440.1"/>
    </source>
</evidence>
<dbReference type="Pfam" id="PF02836">
    <property type="entry name" value="Glyco_hydro_2_C"/>
    <property type="match status" value="1"/>
</dbReference>
<evidence type="ECO:0000256" key="1">
    <source>
        <dbReference type="ARBA" id="ARBA00007401"/>
    </source>
</evidence>
<feature type="non-terminal residue" evidence="3">
    <location>
        <position position="1"/>
    </location>
</feature>
<dbReference type="GO" id="GO:0030246">
    <property type="term" value="F:carbohydrate binding"/>
    <property type="evidence" value="ECO:0007669"/>
    <property type="project" value="TreeGrafter"/>
</dbReference>
<dbReference type="GO" id="GO:0019391">
    <property type="term" value="P:glucuronoside catabolic process"/>
    <property type="evidence" value="ECO:0007669"/>
    <property type="project" value="TreeGrafter"/>
</dbReference>
<dbReference type="InterPro" id="IPR006103">
    <property type="entry name" value="Glyco_hydro_2_cat"/>
</dbReference>
<name>X0YMU8_9ZZZZ</name>
<accession>X0YMU8</accession>
<dbReference type="EMBL" id="BART01007408">
    <property type="protein sequence ID" value="GAG57440.1"/>
    <property type="molecule type" value="Genomic_DNA"/>
</dbReference>
<dbReference type="PANTHER" id="PTHR10066">
    <property type="entry name" value="BETA-GLUCURONIDASE"/>
    <property type="match status" value="1"/>
</dbReference>
<dbReference type="Gene3D" id="3.20.20.80">
    <property type="entry name" value="Glycosidases"/>
    <property type="match status" value="1"/>
</dbReference>
<evidence type="ECO:0000259" key="2">
    <source>
        <dbReference type="Pfam" id="PF02836"/>
    </source>
</evidence>
<dbReference type="SUPFAM" id="SSF51445">
    <property type="entry name" value="(Trans)glycosidases"/>
    <property type="match status" value="1"/>
</dbReference>